<sequence length="387" mass="42289">MSETTDDAASVTFDNVRKVYLDDFVAIKGFDAQIEDGEFITVVGPSGSGKSTLLRMIAGLEEISGGDIRIGNESIKGVEPQDRGIAMVFQNYALYPHMSVRKNMAYGLKLTTDLSSDEIDQRVRETATMMGIEDQLGDKPANLSGGQQQRVATGRAIVRDPKIFLMDEPLSNLDAKLKVHMRTELQRLQEDLGTTTIYVTHDQHEALTMSDRIIVLDGGELQQFAPPDEVYNEPANRFVADFIGSPAMNFFDVELNGTTLVGDGFEYAIPPSISDTIRDTAAKSRLELGIRPEDITYDATGDNTITGTVDVVEVAGSDNFVYLDIAGSECRVRVDGDVKPSVGETTQIAFDPNDIHLFDTQSGDNLLSGTRERQVAEAETEEAEEAA</sequence>
<dbReference type="RefSeq" id="WP_049954538.1">
    <property type="nucleotide sequence ID" value="NZ_CP007056.1"/>
</dbReference>
<dbReference type="PROSITE" id="PS50893">
    <property type="entry name" value="ABC_TRANSPORTER_2"/>
    <property type="match status" value="1"/>
</dbReference>
<dbReference type="Proteomes" id="UP000019024">
    <property type="component" value="Plasmid unnamed"/>
</dbReference>
<keyword evidence="4 12" id="KW-0067">ATP-binding</keyword>
<dbReference type="GO" id="GO:0140359">
    <property type="term" value="F:ABC-type transporter activity"/>
    <property type="evidence" value="ECO:0007669"/>
    <property type="project" value="InterPro"/>
</dbReference>
<dbReference type="InterPro" id="IPR003593">
    <property type="entry name" value="AAA+_ATPase"/>
</dbReference>
<feature type="domain" description="ABC transporter" evidence="11">
    <location>
        <begin position="11"/>
        <end position="243"/>
    </location>
</feature>
<dbReference type="Pfam" id="PF08402">
    <property type="entry name" value="TOBE_2"/>
    <property type="match status" value="1"/>
</dbReference>
<evidence type="ECO:0000259" key="11">
    <source>
        <dbReference type="PROSITE" id="PS50893"/>
    </source>
</evidence>
<evidence type="ECO:0000313" key="12">
    <source>
        <dbReference type="EMBL" id="AHG01686.1"/>
    </source>
</evidence>
<evidence type="ECO:0000256" key="3">
    <source>
        <dbReference type="ARBA" id="ARBA00022741"/>
    </source>
</evidence>
<dbReference type="InterPro" id="IPR027417">
    <property type="entry name" value="P-loop_NTPase"/>
</dbReference>
<comment type="catalytic activity">
    <reaction evidence="5">
        <text>D-xylose(out) + ATP + H2O = D-xylose(in) + ADP + phosphate + H(+)</text>
        <dbReference type="Rhea" id="RHEA:29899"/>
        <dbReference type="ChEBI" id="CHEBI:15377"/>
        <dbReference type="ChEBI" id="CHEBI:15378"/>
        <dbReference type="ChEBI" id="CHEBI:30616"/>
        <dbReference type="ChEBI" id="CHEBI:43474"/>
        <dbReference type="ChEBI" id="CHEBI:53455"/>
        <dbReference type="ChEBI" id="CHEBI:456216"/>
        <dbReference type="EC" id="7.5.2.13"/>
    </reaction>
    <physiologicalReaction direction="left-to-right" evidence="5">
        <dbReference type="Rhea" id="RHEA:29900"/>
    </physiologicalReaction>
</comment>
<dbReference type="GO" id="GO:0005524">
    <property type="term" value="F:ATP binding"/>
    <property type="evidence" value="ECO:0007669"/>
    <property type="project" value="UniProtKB-KW"/>
</dbReference>
<keyword evidence="12" id="KW-0614">Plasmid</keyword>
<dbReference type="GO" id="GO:0016887">
    <property type="term" value="F:ATP hydrolysis activity"/>
    <property type="evidence" value="ECO:0007669"/>
    <property type="project" value="InterPro"/>
</dbReference>
<dbReference type="KEGG" id="hlr:HALLA_04605"/>
<dbReference type="InterPro" id="IPR012340">
    <property type="entry name" value="NA-bd_OB-fold"/>
</dbReference>
<comment type="subunit">
    <text evidence="9">The complex is composed of two ATP-binding proteins (XacJ and XacK), two transmembrane proteins (XacH and XacI) and a solute-binding protein (XacG).</text>
</comment>
<evidence type="ECO:0000256" key="5">
    <source>
        <dbReference type="ARBA" id="ARBA00050355"/>
    </source>
</evidence>
<evidence type="ECO:0000256" key="4">
    <source>
        <dbReference type="ARBA" id="ARBA00022840"/>
    </source>
</evidence>
<dbReference type="eggNOG" id="arCOG00177">
    <property type="taxonomic scope" value="Archaea"/>
</dbReference>
<evidence type="ECO:0000256" key="10">
    <source>
        <dbReference type="ARBA" id="ARBA00066315"/>
    </source>
</evidence>
<evidence type="ECO:0000256" key="9">
    <source>
        <dbReference type="ARBA" id="ARBA00065962"/>
    </source>
</evidence>
<dbReference type="Gene3D" id="3.40.50.300">
    <property type="entry name" value="P-loop containing nucleotide triphosphate hydrolases"/>
    <property type="match status" value="1"/>
</dbReference>
<dbReference type="InterPro" id="IPR015855">
    <property type="entry name" value="ABC_transpr_MalK-like"/>
</dbReference>
<proteinExistence type="inferred from homology"/>
<evidence type="ECO:0000313" key="13">
    <source>
        <dbReference type="Proteomes" id="UP000019024"/>
    </source>
</evidence>
<geneLocation type="plasmid" evidence="12">
    <name>unnamed</name>
</geneLocation>
<dbReference type="InterPro" id="IPR008995">
    <property type="entry name" value="Mo/tungstate-bd_C_term_dom"/>
</dbReference>
<dbReference type="InterPro" id="IPR047641">
    <property type="entry name" value="ABC_transpr_MalK/UgpC-like"/>
</dbReference>
<evidence type="ECO:0000256" key="2">
    <source>
        <dbReference type="ARBA" id="ARBA00022448"/>
    </source>
</evidence>
<dbReference type="GeneID" id="25147074"/>
<dbReference type="PANTHER" id="PTHR43875">
    <property type="entry name" value="MALTODEXTRIN IMPORT ATP-BINDING PROTEIN MSMX"/>
    <property type="match status" value="1"/>
</dbReference>
<keyword evidence="3" id="KW-0547">Nucleotide-binding</keyword>
<evidence type="ECO:0000256" key="8">
    <source>
        <dbReference type="ARBA" id="ARBA00061029"/>
    </source>
</evidence>
<protein>
    <recommendedName>
        <fullName evidence="10">ABC-type D-xylose/L-arabinose transporter</fullName>
        <ecNumber evidence="10">7.5.2.13</ecNumber>
    </recommendedName>
</protein>
<dbReference type="Gene3D" id="2.40.50.140">
    <property type="entry name" value="Nucleic acid-binding proteins"/>
    <property type="match status" value="1"/>
</dbReference>
<dbReference type="PATRIC" id="fig|797299.3.peg.3422"/>
<dbReference type="InterPro" id="IPR003439">
    <property type="entry name" value="ABC_transporter-like_ATP-bd"/>
</dbReference>
<organism evidence="12 13">
    <name type="scientific">Halostagnicola larsenii XH-48</name>
    <dbReference type="NCBI Taxonomy" id="797299"/>
    <lineage>
        <taxon>Archaea</taxon>
        <taxon>Methanobacteriati</taxon>
        <taxon>Methanobacteriota</taxon>
        <taxon>Stenosarchaea group</taxon>
        <taxon>Halobacteria</taxon>
        <taxon>Halobacteriales</taxon>
        <taxon>Natrialbaceae</taxon>
        <taxon>Halostagnicola</taxon>
    </lineage>
</organism>
<dbReference type="PANTHER" id="PTHR43875:SF1">
    <property type="entry name" value="OSMOPROTECTIVE COMPOUNDS UPTAKE ATP-BINDING PROTEIN GGTA"/>
    <property type="match status" value="1"/>
</dbReference>
<dbReference type="FunFam" id="3.40.50.300:FF:000042">
    <property type="entry name" value="Maltose/maltodextrin ABC transporter, ATP-binding protein"/>
    <property type="match status" value="1"/>
</dbReference>
<dbReference type="HOGENOM" id="CLU_000604_1_1_2"/>
<dbReference type="SUPFAM" id="SSF52540">
    <property type="entry name" value="P-loop containing nucleoside triphosphate hydrolases"/>
    <property type="match status" value="1"/>
</dbReference>
<gene>
    <name evidence="12" type="ORF">HALLA_04605</name>
</gene>
<dbReference type="AlphaFoldDB" id="W0JSN3"/>
<dbReference type="CDD" id="cd03301">
    <property type="entry name" value="ABC_MalK_N"/>
    <property type="match status" value="1"/>
</dbReference>
<comment type="subcellular location">
    <subcellularLocation>
        <location evidence="1">Cell membrane</location>
        <topology evidence="1">Peripheral membrane protein</topology>
    </subcellularLocation>
</comment>
<dbReference type="OrthoDB" id="18368at2157"/>
<evidence type="ECO:0000256" key="1">
    <source>
        <dbReference type="ARBA" id="ARBA00004202"/>
    </source>
</evidence>
<evidence type="ECO:0000256" key="7">
    <source>
        <dbReference type="ARBA" id="ARBA00053454"/>
    </source>
</evidence>
<comment type="similarity">
    <text evidence="8">Belongs to the ABC transporter superfamily. Carbohydrate uptake transporter-1 (CUT1) (TC 3.A.1.1) family.</text>
</comment>
<evidence type="ECO:0000256" key="6">
    <source>
        <dbReference type="ARBA" id="ARBA00051890"/>
    </source>
</evidence>
<comment type="catalytic activity">
    <reaction evidence="6">
        <text>L-arabinose(out) + ATP + H2O = L-arabinose(in) + ADP + phosphate + H(+)</text>
        <dbReference type="Rhea" id="RHEA:30007"/>
        <dbReference type="ChEBI" id="CHEBI:15377"/>
        <dbReference type="ChEBI" id="CHEBI:15378"/>
        <dbReference type="ChEBI" id="CHEBI:17535"/>
        <dbReference type="ChEBI" id="CHEBI:30616"/>
        <dbReference type="ChEBI" id="CHEBI:43474"/>
        <dbReference type="ChEBI" id="CHEBI:456216"/>
        <dbReference type="EC" id="7.5.2.13"/>
    </reaction>
    <physiologicalReaction direction="left-to-right" evidence="6">
        <dbReference type="Rhea" id="RHEA:30008"/>
    </physiologicalReaction>
</comment>
<dbReference type="EC" id="7.5.2.13" evidence="10"/>
<dbReference type="Pfam" id="PF00005">
    <property type="entry name" value="ABC_tran"/>
    <property type="match status" value="1"/>
</dbReference>
<dbReference type="GO" id="GO:0055052">
    <property type="term" value="C:ATP-binding cassette (ABC) transporter complex, substrate-binding subunit-containing"/>
    <property type="evidence" value="ECO:0007669"/>
    <property type="project" value="TreeGrafter"/>
</dbReference>
<keyword evidence="2" id="KW-0813">Transport</keyword>
<comment type="function">
    <text evidence="7">Part of the ABC transporter complex XacGHIJK involved in the uptake of xylose and arabinose. Responsible for energy coupling to the transport system.</text>
</comment>
<dbReference type="Gene3D" id="2.40.50.100">
    <property type="match status" value="1"/>
</dbReference>
<name>W0JSN3_9EURY</name>
<dbReference type="SUPFAM" id="SSF50331">
    <property type="entry name" value="MOP-like"/>
    <property type="match status" value="1"/>
</dbReference>
<dbReference type="InterPro" id="IPR013611">
    <property type="entry name" value="Transp-assoc_OB_typ2"/>
</dbReference>
<reference evidence="12 13" key="1">
    <citation type="submission" date="2014-01" db="EMBL/GenBank/DDBJ databases">
        <authorList>
            <consortium name="DOE Joint Genome Institute"/>
            <person name="Anderson I."/>
            <person name="Huntemann M."/>
            <person name="Han J."/>
            <person name="Chen A."/>
            <person name="Kyrpides N."/>
            <person name="Mavromatis K."/>
            <person name="Markowitz V."/>
            <person name="Palaniappan K."/>
            <person name="Ivanova N."/>
            <person name="Schaumberg A."/>
            <person name="Pati A."/>
            <person name="Liolios K."/>
            <person name="Nordberg H.P."/>
            <person name="Cantor M.N."/>
            <person name="Hua S.X."/>
            <person name="Woyke T."/>
        </authorList>
    </citation>
    <scope>NUCLEOTIDE SEQUENCE [LARGE SCALE GENOMIC DNA]</scope>
    <source>
        <strain evidence="12 13">XH-48</strain>
        <plasmid evidence="13">1</plasmid>
    </source>
</reference>
<keyword evidence="13" id="KW-1185">Reference proteome</keyword>
<accession>W0JSN3</accession>
<dbReference type="GO" id="GO:0008643">
    <property type="term" value="P:carbohydrate transport"/>
    <property type="evidence" value="ECO:0007669"/>
    <property type="project" value="InterPro"/>
</dbReference>
<dbReference type="SMART" id="SM00382">
    <property type="entry name" value="AAA"/>
    <property type="match status" value="1"/>
</dbReference>
<dbReference type="EMBL" id="CP007056">
    <property type="protein sequence ID" value="AHG01686.1"/>
    <property type="molecule type" value="Genomic_DNA"/>
</dbReference>
<dbReference type="NCBIfam" id="NF008653">
    <property type="entry name" value="PRK11650.1"/>
    <property type="match status" value="1"/>
</dbReference>